<keyword evidence="9" id="KW-1185">Reference proteome</keyword>
<feature type="transmembrane region" description="Helical" evidence="6">
    <location>
        <begin position="34"/>
        <end position="53"/>
    </location>
</feature>
<keyword evidence="5 6" id="KW-0472">Membrane</keyword>
<organism evidence="8 9">
    <name type="scientific">Papaver somniferum</name>
    <name type="common">Opium poppy</name>
    <dbReference type="NCBI Taxonomy" id="3469"/>
    <lineage>
        <taxon>Eukaryota</taxon>
        <taxon>Viridiplantae</taxon>
        <taxon>Streptophyta</taxon>
        <taxon>Embryophyta</taxon>
        <taxon>Tracheophyta</taxon>
        <taxon>Spermatophyta</taxon>
        <taxon>Magnoliopsida</taxon>
        <taxon>Ranunculales</taxon>
        <taxon>Papaveraceae</taxon>
        <taxon>Papaveroideae</taxon>
        <taxon>Papaver</taxon>
    </lineage>
</organism>
<evidence type="ECO:0000256" key="6">
    <source>
        <dbReference type="SAM" id="Phobius"/>
    </source>
</evidence>
<evidence type="ECO:0000313" key="9">
    <source>
        <dbReference type="Proteomes" id="UP000316621"/>
    </source>
</evidence>
<dbReference type="GO" id="GO:0015179">
    <property type="term" value="F:L-amino acid transmembrane transporter activity"/>
    <property type="evidence" value="ECO:0007669"/>
    <property type="project" value="TreeGrafter"/>
</dbReference>
<accession>A0A4Y7KI47</accession>
<comment type="subcellular location">
    <subcellularLocation>
        <location evidence="1">Membrane</location>
        <topology evidence="1">Multi-pass membrane protein</topology>
    </subcellularLocation>
</comment>
<evidence type="ECO:0000256" key="4">
    <source>
        <dbReference type="ARBA" id="ARBA00022989"/>
    </source>
</evidence>
<feature type="transmembrane region" description="Helical" evidence="6">
    <location>
        <begin position="291"/>
        <end position="311"/>
    </location>
</feature>
<dbReference type="InterPro" id="IPR013057">
    <property type="entry name" value="AA_transpt_TM"/>
</dbReference>
<evidence type="ECO:0000259" key="7">
    <source>
        <dbReference type="Pfam" id="PF01490"/>
    </source>
</evidence>
<proteinExistence type="predicted"/>
<dbReference type="AlphaFoldDB" id="A0A4Y7KI47"/>
<feature type="transmembrane region" description="Helical" evidence="6">
    <location>
        <begin position="59"/>
        <end position="80"/>
    </location>
</feature>
<dbReference type="Gramene" id="RZC71565">
    <property type="protein sequence ID" value="RZC71565"/>
    <property type="gene ID" value="C5167_034788"/>
</dbReference>
<dbReference type="GO" id="GO:0005774">
    <property type="term" value="C:vacuolar membrane"/>
    <property type="evidence" value="ECO:0007669"/>
    <property type="project" value="TreeGrafter"/>
</dbReference>
<evidence type="ECO:0000256" key="5">
    <source>
        <dbReference type="ARBA" id="ARBA00023136"/>
    </source>
</evidence>
<feature type="transmembrane region" description="Helical" evidence="6">
    <location>
        <begin position="145"/>
        <end position="163"/>
    </location>
</feature>
<evidence type="ECO:0000313" key="8">
    <source>
        <dbReference type="EMBL" id="RZC71565.1"/>
    </source>
</evidence>
<keyword evidence="3" id="KW-0029">Amino-acid transport</keyword>
<sequence>MGKKESLEDGVAVPLLEPSYSDIRGGTSTSIQTIGNIIVSIVGTGVLGLPFAFKISGYLTGSIGVIIAALSTFYCMNLLVHCRDSIEKEEPGQVKTYGDIGQKAFGLPGRYLTETLIIISQCGGSVAYLIFIGQNLSSIFKHQNIPVSWFIISLIPMEIVLSWIQSLSTLSPFSVFADICNVLAMGIVFKQDLQLFDGISERKAITTEGIISQGLVFSCGIAVFCFEGFGMTLALESSMKDKKKFKWVLGYAFLGITFVYICFGLFGYLAYGDATLDIVTLNLPNDWSSTAVKIGLCLGLTFTFPIMVHPIHEIVEGKLKESMWFQKLCYSDKEEVFEKRERYGLYLCRASQVIGQALIALCVPGFGVFVSLVGSTVCALLAFVLPSTFHLIFVGSSLALWQRALDIIILFCGFCFAVYGTYNAIVGGSS</sequence>
<dbReference type="EMBL" id="CM010721">
    <property type="protein sequence ID" value="RZC71565.1"/>
    <property type="molecule type" value="Genomic_DNA"/>
</dbReference>
<dbReference type="OrthoDB" id="1684102at2759"/>
<feature type="transmembrane region" description="Helical" evidence="6">
    <location>
        <begin position="353"/>
        <end position="373"/>
    </location>
</feature>
<dbReference type="PANTHER" id="PTHR22950:SF349">
    <property type="entry name" value="AMINO ACID TRANSPORTER TRANSMEMBRANE DOMAIN-CONTAINING PROTEIN"/>
    <property type="match status" value="1"/>
</dbReference>
<dbReference type="OMA" id="WIRNISK"/>
<keyword evidence="2 6" id="KW-0812">Transmembrane</keyword>
<gene>
    <name evidence="8" type="ORF">C5167_034788</name>
</gene>
<dbReference type="Proteomes" id="UP000316621">
    <property type="component" value="Chromosome 7"/>
</dbReference>
<feature type="transmembrane region" description="Helical" evidence="6">
    <location>
        <begin position="379"/>
        <end position="400"/>
    </location>
</feature>
<evidence type="ECO:0000256" key="2">
    <source>
        <dbReference type="ARBA" id="ARBA00022692"/>
    </source>
</evidence>
<reference evidence="8 9" key="1">
    <citation type="journal article" date="2018" name="Science">
        <title>The opium poppy genome and morphinan production.</title>
        <authorList>
            <person name="Guo L."/>
            <person name="Winzer T."/>
            <person name="Yang X."/>
            <person name="Li Y."/>
            <person name="Ning Z."/>
            <person name="He Z."/>
            <person name="Teodor R."/>
            <person name="Lu Y."/>
            <person name="Bowser T.A."/>
            <person name="Graham I.A."/>
            <person name="Ye K."/>
        </authorList>
    </citation>
    <scope>NUCLEOTIDE SEQUENCE [LARGE SCALE GENOMIC DNA]</scope>
    <source>
        <strain evidence="9">cv. HN1</strain>
        <tissue evidence="8">Leaves</tissue>
    </source>
</reference>
<feature type="transmembrane region" description="Helical" evidence="6">
    <location>
        <begin position="407"/>
        <end position="425"/>
    </location>
</feature>
<evidence type="ECO:0000256" key="3">
    <source>
        <dbReference type="ARBA" id="ARBA00022970"/>
    </source>
</evidence>
<keyword evidence="3" id="KW-0813">Transport</keyword>
<feature type="transmembrane region" description="Helical" evidence="6">
    <location>
        <begin position="170"/>
        <end position="189"/>
    </location>
</feature>
<evidence type="ECO:0000256" key="1">
    <source>
        <dbReference type="ARBA" id="ARBA00004141"/>
    </source>
</evidence>
<name>A0A4Y7KI47_PAPSO</name>
<dbReference type="Pfam" id="PF01490">
    <property type="entry name" value="Aa_trans"/>
    <property type="match status" value="1"/>
</dbReference>
<feature type="transmembrane region" description="Helical" evidence="6">
    <location>
        <begin position="111"/>
        <end position="133"/>
    </location>
</feature>
<feature type="transmembrane region" description="Helical" evidence="6">
    <location>
        <begin position="247"/>
        <end position="271"/>
    </location>
</feature>
<protein>
    <recommendedName>
        <fullName evidence="7">Amino acid transporter transmembrane domain-containing protein</fullName>
    </recommendedName>
</protein>
<keyword evidence="4 6" id="KW-1133">Transmembrane helix</keyword>
<dbReference type="PANTHER" id="PTHR22950">
    <property type="entry name" value="AMINO ACID TRANSPORTER"/>
    <property type="match status" value="1"/>
</dbReference>
<feature type="domain" description="Amino acid transporter transmembrane" evidence="7">
    <location>
        <begin position="27"/>
        <end position="425"/>
    </location>
</feature>
<feature type="transmembrane region" description="Helical" evidence="6">
    <location>
        <begin position="209"/>
        <end position="235"/>
    </location>
</feature>